<keyword evidence="7" id="KW-1185">Reference proteome</keyword>
<dbReference type="OrthoDB" id="9772435at2"/>
<evidence type="ECO:0000313" key="7">
    <source>
        <dbReference type="Proteomes" id="UP000256779"/>
    </source>
</evidence>
<dbReference type="Pfam" id="PF07940">
    <property type="entry name" value="Hepar_II_III_C"/>
    <property type="match status" value="1"/>
</dbReference>
<proteinExistence type="predicted"/>
<evidence type="ECO:0000259" key="5">
    <source>
        <dbReference type="Pfam" id="PF07940"/>
    </source>
</evidence>
<name>A0A3D9L4B2_MARFU</name>
<dbReference type="AlphaFoldDB" id="A0A3D9L4B2"/>
<keyword evidence="4" id="KW-0456">Lyase</keyword>
<keyword evidence="2" id="KW-0732">Signal</keyword>
<dbReference type="GO" id="GO:0016829">
    <property type="term" value="F:lyase activity"/>
    <property type="evidence" value="ECO:0007669"/>
    <property type="project" value="UniProtKB-KW"/>
</dbReference>
<dbReference type="PANTHER" id="PTHR39210:SF1">
    <property type="entry name" value="HEPARIN-SULFATE LYASE"/>
    <property type="match status" value="1"/>
</dbReference>
<gene>
    <name evidence="6" type="ORF">C7460_11083</name>
</gene>
<evidence type="ECO:0000256" key="3">
    <source>
        <dbReference type="ARBA" id="ARBA00022764"/>
    </source>
</evidence>
<dbReference type="Gene3D" id="2.70.98.70">
    <property type="match status" value="1"/>
</dbReference>
<reference evidence="6 7" key="1">
    <citation type="submission" date="2018-07" db="EMBL/GenBank/DDBJ databases">
        <title>Genomic Encyclopedia of Type Strains, Phase IV (KMG-IV): sequencing the most valuable type-strain genomes for metagenomic binning, comparative biology and taxonomic classification.</title>
        <authorList>
            <person name="Goeker M."/>
        </authorList>
    </citation>
    <scope>NUCLEOTIDE SEQUENCE [LARGE SCALE GENOMIC DNA]</scope>
    <source>
        <strain evidence="6 7">DSM 4134</strain>
    </source>
</reference>
<evidence type="ECO:0000313" key="6">
    <source>
        <dbReference type="EMBL" id="RED98411.1"/>
    </source>
</evidence>
<comment type="caution">
    <text evidence="6">The sequence shown here is derived from an EMBL/GenBank/DDBJ whole genome shotgun (WGS) entry which is preliminary data.</text>
</comment>
<dbReference type="SUPFAM" id="SSF48230">
    <property type="entry name" value="Chondroitin AC/alginate lyase"/>
    <property type="match status" value="1"/>
</dbReference>
<dbReference type="InterPro" id="IPR012480">
    <property type="entry name" value="Hepar_II_III_C"/>
</dbReference>
<dbReference type="GO" id="GO:0042597">
    <property type="term" value="C:periplasmic space"/>
    <property type="evidence" value="ECO:0007669"/>
    <property type="project" value="UniProtKB-SubCell"/>
</dbReference>
<evidence type="ECO:0000256" key="4">
    <source>
        <dbReference type="ARBA" id="ARBA00023239"/>
    </source>
</evidence>
<comment type="subcellular location">
    <subcellularLocation>
        <location evidence="1">Periplasm</location>
    </subcellularLocation>
</comment>
<keyword evidence="3" id="KW-0574">Periplasm</keyword>
<evidence type="ECO:0000256" key="2">
    <source>
        <dbReference type="ARBA" id="ARBA00022729"/>
    </source>
</evidence>
<feature type="domain" description="Heparinase II/III-like C-terminal" evidence="5">
    <location>
        <begin position="476"/>
        <end position="719"/>
    </location>
</feature>
<dbReference type="Gene3D" id="1.50.10.100">
    <property type="entry name" value="Chondroitin AC/alginate lyase"/>
    <property type="match status" value="1"/>
</dbReference>
<sequence>MFRIFAAIALQLIVLVGLQAEVSQKVSRSGQAGAVIRYPFSFTNDSEQPKTYSLVISNPRLLACTYELARDEVTLSPGASYKGELAVTVSDRIPPGAFEEATLRISSEGMLTGTFQFITVRAKPHPYLLVTDELIAEAKAKMANHAWASAAFEQVKKEALSYRIPERKVITKARNTLEWSSFNYKANTTEEVFKKVLVWKFAGSEALRDEVLGFVRAVCDPKEGYVAVGAATTGVQVHEGNFFLYLAAICDVLYGEGLLSDTDKANIAATFRHYISLQGEDLTGEAIMNHEASALTGAVFAALFMEDMATLDHLMETEGGLIDQLAKGTMPDGWWFESTVNYSYVVVERFTLLAQAFENYGWNFFDRRFPIRYKSKDYDNAKEGFTGMKFDVWGPMNQNTIGFEEMYTGHIPLMDEKAYVVSSNDSKATGPHPFYELAYRHFPKDEIAWVLHHSERMGWEALLYGVPELPDVQDPRSKSTYVPNVGITALRSQKPGRSAADQIQAYVKYGTHGGWHGHFDRTGMLALDRYGHKYFGTEMTWYGYGNPGYKECVQTSATHNMVVVDGLQQEALPSEQLLFYAGDLMQVSAVETVARWRKIPTWNIDKFPPWDDKGYAEGFEHVQQRRITVVTDDYVVLADYVNASQRHQYDWLIHPVGFQGMTNASKKGPLQPQLETAFDSPYKYFNNAQWYRMKGGTVVSFQEKAMKLDVHTLWPQKADVFIAEYPNAGRHQGIRNNPDRSTFGVSVNAKETVFLTILEPYKGTSALRSVSAPNQGEVIVTLADGRKQEVRIEGLGMDDPKVSIREWQDGELQRSESTR</sequence>
<dbReference type="InterPro" id="IPR008929">
    <property type="entry name" value="Chondroitin_lyas"/>
</dbReference>
<dbReference type="RefSeq" id="WP_115868366.1">
    <property type="nucleotide sequence ID" value="NZ_QREG01000010.1"/>
</dbReference>
<protein>
    <submittedName>
        <fullName evidence="6">Heparinase II/III-like protein</fullName>
    </submittedName>
</protein>
<dbReference type="EMBL" id="QREG01000010">
    <property type="protein sequence ID" value="RED98411.1"/>
    <property type="molecule type" value="Genomic_DNA"/>
</dbReference>
<organism evidence="6 7">
    <name type="scientific">Marinoscillum furvescens DSM 4134</name>
    <dbReference type="NCBI Taxonomy" id="1122208"/>
    <lineage>
        <taxon>Bacteria</taxon>
        <taxon>Pseudomonadati</taxon>
        <taxon>Bacteroidota</taxon>
        <taxon>Cytophagia</taxon>
        <taxon>Cytophagales</taxon>
        <taxon>Reichenbachiellaceae</taxon>
        <taxon>Marinoscillum</taxon>
    </lineage>
</organism>
<accession>A0A3D9L4B2</accession>
<evidence type="ECO:0000256" key="1">
    <source>
        <dbReference type="ARBA" id="ARBA00004418"/>
    </source>
</evidence>
<dbReference type="PANTHER" id="PTHR39210">
    <property type="entry name" value="HEPARIN-SULFATE LYASE"/>
    <property type="match status" value="1"/>
</dbReference>
<dbReference type="Proteomes" id="UP000256779">
    <property type="component" value="Unassembled WGS sequence"/>
</dbReference>